<accession>A0A455VNE2</accession>
<dbReference type="Proteomes" id="UP000324392">
    <property type="component" value="Chromosome"/>
</dbReference>
<sequence length="38" mass="3951">MGKISNKSAPQVITGGAVFRKKASNLAVAVYASSTHFL</sequence>
<dbReference type="EMBL" id="AP019531">
    <property type="protein sequence ID" value="BBI92178.1"/>
    <property type="molecule type" value="Genomic_DNA"/>
</dbReference>
<reference evidence="1 2" key="1">
    <citation type="submission" date="2019-03" db="EMBL/GenBank/DDBJ databases">
        <title>The genome sequence of Candidatus Serratia symbiotica strain IS.</title>
        <authorList>
            <person name="Nikoh N."/>
            <person name="Koga R."/>
            <person name="Oshima K."/>
            <person name="Hattori M."/>
            <person name="Fukatsu T."/>
        </authorList>
    </citation>
    <scope>NUCLEOTIDE SEQUENCE [LARGE SCALE GENOMIC DNA]</scope>
    <source>
        <strain evidence="1 2">IS</strain>
    </source>
</reference>
<organism evidence="1 2">
    <name type="scientific">Serratia symbiotica</name>
    <dbReference type="NCBI Taxonomy" id="138074"/>
    <lineage>
        <taxon>Bacteria</taxon>
        <taxon>Pseudomonadati</taxon>
        <taxon>Pseudomonadota</taxon>
        <taxon>Gammaproteobacteria</taxon>
        <taxon>Enterobacterales</taxon>
        <taxon>Yersiniaceae</taxon>
        <taxon>Serratia</taxon>
    </lineage>
</organism>
<protein>
    <submittedName>
        <fullName evidence="1">Uncharacterized protein</fullName>
    </submittedName>
</protein>
<evidence type="ECO:0000313" key="1">
    <source>
        <dbReference type="EMBL" id="BBI92178.1"/>
    </source>
</evidence>
<gene>
    <name evidence="1" type="ORF">SSYIS1_17800</name>
</gene>
<proteinExistence type="predicted"/>
<dbReference type="AlphaFoldDB" id="A0A455VNE2"/>
<name>A0A455VNE2_9GAMM</name>
<evidence type="ECO:0000313" key="2">
    <source>
        <dbReference type="Proteomes" id="UP000324392"/>
    </source>
</evidence>